<organism evidence="2 3">
    <name type="scientific">Coemansia pectinata</name>
    <dbReference type="NCBI Taxonomy" id="1052879"/>
    <lineage>
        <taxon>Eukaryota</taxon>
        <taxon>Fungi</taxon>
        <taxon>Fungi incertae sedis</taxon>
        <taxon>Zoopagomycota</taxon>
        <taxon>Kickxellomycotina</taxon>
        <taxon>Kickxellomycetes</taxon>
        <taxon>Kickxellales</taxon>
        <taxon>Kickxellaceae</taxon>
        <taxon>Coemansia</taxon>
    </lineage>
</organism>
<name>A0A9W8GT62_9FUNG</name>
<feature type="region of interest" description="Disordered" evidence="1">
    <location>
        <begin position="851"/>
        <end position="895"/>
    </location>
</feature>
<accession>A0A9W8GT62</accession>
<feature type="compositionally biased region" description="Low complexity" evidence="1">
    <location>
        <begin position="856"/>
        <end position="877"/>
    </location>
</feature>
<evidence type="ECO:0000256" key="1">
    <source>
        <dbReference type="SAM" id="MobiDB-lite"/>
    </source>
</evidence>
<protein>
    <recommendedName>
        <fullName evidence="4">Transposase</fullName>
    </recommendedName>
</protein>
<evidence type="ECO:0008006" key="4">
    <source>
        <dbReference type="Google" id="ProtNLM"/>
    </source>
</evidence>
<evidence type="ECO:0000313" key="2">
    <source>
        <dbReference type="EMBL" id="KAJ2749288.1"/>
    </source>
</evidence>
<gene>
    <name evidence="2" type="ORF">GGI19_005732</name>
</gene>
<reference evidence="2" key="1">
    <citation type="submission" date="2022-07" db="EMBL/GenBank/DDBJ databases">
        <title>Phylogenomic reconstructions and comparative analyses of Kickxellomycotina fungi.</title>
        <authorList>
            <person name="Reynolds N.K."/>
            <person name="Stajich J.E."/>
            <person name="Barry K."/>
            <person name="Grigoriev I.V."/>
            <person name="Crous P."/>
            <person name="Smith M.E."/>
        </authorList>
    </citation>
    <scope>NUCLEOTIDE SEQUENCE</scope>
    <source>
        <strain evidence="2">BCRC 34297</strain>
    </source>
</reference>
<dbReference type="Proteomes" id="UP001140011">
    <property type="component" value="Unassembled WGS sequence"/>
</dbReference>
<proteinExistence type="predicted"/>
<evidence type="ECO:0000313" key="3">
    <source>
        <dbReference type="Proteomes" id="UP001140011"/>
    </source>
</evidence>
<dbReference type="EMBL" id="JANBUH010000827">
    <property type="protein sequence ID" value="KAJ2749288.1"/>
    <property type="molecule type" value="Genomic_DNA"/>
</dbReference>
<dbReference type="OrthoDB" id="5570689at2759"/>
<keyword evidence="3" id="KW-1185">Reference proteome</keyword>
<sequence length="895" mass="99621">MSSAADGMGEPAIEPGDEPFVEPGGERVDTLSSIKVPLAAINWRPEYLKRLEQLVLKVHYLKTHTYQLCKWIFVFEPERNRHFDHGRFLEPMFFYYVFMGLVDFAYPETPAITADLAEDVGGNDVDFEDISVTYSPVSVGPGKPTTADFKNLVAGHIHDYCASAKFESGKSSEPGKPSKYANFSKIASYAKNEIATAYKVNVKQRYGEHLRYAINSALNTKQRAEQMPPARDVKDAINSRDPICYKLDDDGKPKVDEQGRPIVDAQKQRVIAGLSPVLDTYSGAKKFKKDNIYYDIKASPEKHLRAFSKLCKLMESRNGGVRKKKGRNKKANSIQCFPLRTSFVPWHMLLDPTIIRQHIINPKGAKGPKGAKVITGLSTMREIWSRVCSRKSNLFHPRRDLHFSGLADTDGVSISLKFNTTAVKEKKLKSAAKGAATKKAANAAAKAAAGAAGSAAAGSVVATGDGYEDIVDDDGVAAADDGAVGNFVACNGSVPTDIETEFTAIAADVAADIGSGSTAASGAAVTRVIRAARGSGAKKKWPKKESNADCLYVHQLPRKYLADNRKRLVYDDMGRGDIHSFMHHLSTRRRRRVMRYSRKQRGKETRMWRFRKIREKVKKAFPIDAISKAESWLARFDRASLVPAKYKAYVEARAAVWPLLSGFYSKTPTKHLESNHPIHKDKKHTAHSYPLHRKLNLSAYINQQQADYRLARNMRAAFGKDSIIVVGNWSASMAKYHEPIRGKSWRDRFKRFGFTVYLINEFRTSCVCPECDKPLETFKTVRNPRPFRRKSNPTVTCNGLLRCTNQECLWTVDKYNGSSERRLFNRNEAAVMNFRRIVNSLCETGDIPEALKRSTPRTTGAAAAGASSMTSRSASKRVATTGRQVPAKRSCNGAT</sequence>
<comment type="caution">
    <text evidence="2">The sequence shown here is derived from an EMBL/GenBank/DDBJ whole genome shotgun (WGS) entry which is preliminary data.</text>
</comment>
<feature type="region of interest" description="Disordered" evidence="1">
    <location>
        <begin position="1"/>
        <end position="21"/>
    </location>
</feature>
<dbReference type="AlphaFoldDB" id="A0A9W8GT62"/>